<dbReference type="PANTHER" id="PTHR11091:SF0">
    <property type="entry name" value="MALATE DEHYDROGENASE"/>
    <property type="match status" value="1"/>
</dbReference>
<dbReference type="AlphaFoldDB" id="W4LYA5"/>
<dbReference type="InterPro" id="IPR043144">
    <property type="entry name" value="Mal/L-sulf/L-lact_DH-like_ah"/>
</dbReference>
<dbReference type="InterPro" id="IPR043143">
    <property type="entry name" value="Mal/L-sulf/L-lact_DH-like_NADP"/>
</dbReference>
<reference evidence="3 4" key="1">
    <citation type="journal article" date="2014" name="Nature">
        <title>An environmental bacterial taxon with a large and distinct metabolic repertoire.</title>
        <authorList>
            <person name="Wilson M.C."/>
            <person name="Mori T."/>
            <person name="Ruckert C."/>
            <person name="Uria A.R."/>
            <person name="Helf M.J."/>
            <person name="Takada K."/>
            <person name="Gernert C."/>
            <person name="Steffens U.A."/>
            <person name="Heycke N."/>
            <person name="Schmitt S."/>
            <person name="Rinke C."/>
            <person name="Helfrich E.J."/>
            <person name="Brachmann A.O."/>
            <person name="Gurgui C."/>
            <person name="Wakimoto T."/>
            <person name="Kracht M."/>
            <person name="Crusemann M."/>
            <person name="Hentschel U."/>
            <person name="Abe I."/>
            <person name="Matsunaga S."/>
            <person name="Kalinowski J."/>
            <person name="Takeyama H."/>
            <person name="Piel J."/>
        </authorList>
    </citation>
    <scope>NUCLEOTIDE SEQUENCE [LARGE SCALE GENOMIC DNA]</scope>
    <source>
        <strain evidence="4">TSY2</strain>
    </source>
</reference>
<name>W4LYA5_9BACT</name>
<dbReference type="Gene3D" id="3.30.1370.60">
    <property type="entry name" value="Hypothetical oxidoreductase yiak, domain 2"/>
    <property type="match status" value="1"/>
</dbReference>
<evidence type="ECO:0000256" key="1">
    <source>
        <dbReference type="ARBA" id="ARBA00006056"/>
    </source>
</evidence>
<dbReference type="InterPro" id="IPR003767">
    <property type="entry name" value="Malate/L-lactate_DH-like"/>
</dbReference>
<evidence type="ECO:0000313" key="4">
    <source>
        <dbReference type="Proteomes" id="UP000019140"/>
    </source>
</evidence>
<comment type="caution">
    <text evidence="3">The sequence shown here is derived from an EMBL/GenBank/DDBJ whole genome shotgun (WGS) entry which is preliminary data.</text>
</comment>
<dbReference type="SUPFAM" id="SSF89733">
    <property type="entry name" value="L-sulfolactate dehydrogenase-like"/>
    <property type="match status" value="1"/>
</dbReference>
<protein>
    <recommendedName>
        <fullName evidence="5">Lactate dehydrogenase</fullName>
    </recommendedName>
</protein>
<dbReference type="Pfam" id="PF02615">
    <property type="entry name" value="Ldh_2"/>
    <property type="match status" value="1"/>
</dbReference>
<dbReference type="PANTHER" id="PTHR11091">
    <property type="entry name" value="OXIDOREDUCTASE-RELATED"/>
    <property type="match status" value="1"/>
</dbReference>
<keyword evidence="4" id="KW-1185">Reference proteome</keyword>
<sequence>MTSYLSAASWHDFNVRVFTAAGVPGGDAKLAADVRLESALRQGAGIDVFSIQRLQNTVRRLQAGGINPVPQVAVVHDAGHHALLDGDNGLGSVVGTRAMQRCLENARTRGLALVGVRNSTTLGMMAYYAMLALPQHAIGFAATNTELKIGLPPWGGVTPALGNNPFAVAIPAGRGPAVVLDMSVIATQP</sequence>
<comment type="similarity">
    <text evidence="1">Belongs to the LDH2/MDH2 oxidoreductase family.</text>
</comment>
<proteinExistence type="inferred from homology"/>
<feature type="non-terminal residue" evidence="3">
    <location>
        <position position="189"/>
    </location>
</feature>
<evidence type="ECO:0008006" key="5">
    <source>
        <dbReference type="Google" id="ProtNLM"/>
    </source>
</evidence>
<dbReference type="EMBL" id="AZHX01001481">
    <property type="protein sequence ID" value="ETX02915.1"/>
    <property type="molecule type" value="Genomic_DNA"/>
</dbReference>
<evidence type="ECO:0000256" key="2">
    <source>
        <dbReference type="ARBA" id="ARBA00023002"/>
    </source>
</evidence>
<organism evidence="3 4">
    <name type="scientific">Candidatus Entotheonella gemina</name>
    <dbReference type="NCBI Taxonomy" id="1429439"/>
    <lineage>
        <taxon>Bacteria</taxon>
        <taxon>Pseudomonadati</taxon>
        <taxon>Nitrospinota/Tectimicrobiota group</taxon>
        <taxon>Candidatus Tectimicrobiota</taxon>
        <taxon>Candidatus Entotheonellia</taxon>
        <taxon>Candidatus Entotheonellales</taxon>
        <taxon>Candidatus Entotheonellaceae</taxon>
        <taxon>Candidatus Entotheonella</taxon>
    </lineage>
</organism>
<accession>W4LYA5</accession>
<dbReference type="Gene3D" id="1.10.1530.10">
    <property type="match status" value="1"/>
</dbReference>
<dbReference type="InterPro" id="IPR036111">
    <property type="entry name" value="Mal/L-sulfo/L-lacto_DH-like_sf"/>
</dbReference>
<gene>
    <name evidence="3" type="ORF">ETSY2_34515</name>
</gene>
<keyword evidence="2" id="KW-0560">Oxidoreductase</keyword>
<dbReference type="HOGENOM" id="CLU_1443814_0_0_7"/>
<evidence type="ECO:0000313" key="3">
    <source>
        <dbReference type="EMBL" id="ETX02915.1"/>
    </source>
</evidence>
<dbReference type="GO" id="GO:0016491">
    <property type="term" value="F:oxidoreductase activity"/>
    <property type="evidence" value="ECO:0007669"/>
    <property type="project" value="UniProtKB-KW"/>
</dbReference>
<dbReference type="Proteomes" id="UP000019140">
    <property type="component" value="Unassembled WGS sequence"/>
</dbReference>